<dbReference type="RefSeq" id="WP_377852736.1">
    <property type="nucleotide sequence ID" value="NZ_JBHLZU010000012.1"/>
</dbReference>
<dbReference type="InterPro" id="IPR023393">
    <property type="entry name" value="START-like_dom_sf"/>
</dbReference>
<name>A0ABV5ZZL6_9PSEU</name>
<accession>A0ABV5ZZL6</accession>
<protein>
    <submittedName>
        <fullName evidence="1">SRPBCC family protein</fullName>
    </submittedName>
</protein>
<reference evidence="1 2" key="1">
    <citation type="submission" date="2024-09" db="EMBL/GenBank/DDBJ databases">
        <authorList>
            <person name="Sun Q."/>
            <person name="Mori K."/>
        </authorList>
    </citation>
    <scope>NUCLEOTIDE SEQUENCE [LARGE SCALE GENOMIC DNA]</scope>
    <source>
        <strain evidence="1 2">TBRC 7907</strain>
    </source>
</reference>
<keyword evidence="2" id="KW-1185">Reference proteome</keyword>
<gene>
    <name evidence="1" type="ORF">ACFFQA_15985</name>
</gene>
<dbReference type="Proteomes" id="UP001589693">
    <property type="component" value="Unassembled WGS sequence"/>
</dbReference>
<evidence type="ECO:0000313" key="1">
    <source>
        <dbReference type="EMBL" id="MFB9905434.1"/>
    </source>
</evidence>
<proteinExistence type="predicted"/>
<organism evidence="1 2">
    <name type="scientific">Allokutzneria oryzae</name>
    <dbReference type="NCBI Taxonomy" id="1378989"/>
    <lineage>
        <taxon>Bacteria</taxon>
        <taxon>Bacillati</taxon>
        <taxon>Actinomycetota</taxon>
        <taxon>Actinomycetes</taxon>
        <taxon>Pseudonocardiales</taxon>
        <taxon>Pseudonocardiaceae</taxon>
        <taxon>Allokutzneria</taxon>
    </lineage>
</organism>
<sequence length="143" mass="16042">MDLPPIRRRAWVATSPDRAYDLIADVSRMAEWSPNVVEVAYADNDGPRVGAVFTGVNKVGDRVWESSSRVLTAEPGKEFSWETGDGVVRWTYSFHANTVITVDWQLLKPLPEFASQLDELRRFTARGIEDTLIAIAEAQSCTR</sequence>
<dbReference type="InterPro" id="IPR019587">
    <property type="entry name" value="Polyketide_cyclase/dehydratase"/>
</dbReference>
<dbReference type="SUPFAM" id="SSF55961">
    <property type="entry name" value="Bet v1-like"/>
    <property type="match status" value="1"/>
</dbReference>
<dbReference type="CDD" id="cd07812">
    <property type="entry name" value="SRPBCC"/>
    <property type="match status" value="1"/>
</dbReference>
<evidence type="ECO:0000313" key="2">
    <source>
        <dbReference type="Proteomes" id="UP001589693"/>
    </source>
</evidence>
<dbReference type="EMBL" id="JBHLZU010000012">
    <property type="protein sequence ID" value="MFB9905434.1"/>
    <property type="molecule type" value="Genomic_DNA"/>
</dbReference>
<dbReference type="Gene3D" id="3.30.530.20">
    <property type="match status" value="1"/>
</dbReference>
<comment type="caution">
    <text evidence="1">The sequence shown here is derived from an EMBL/GenBank/DDBJ whole genome shotgun (WGS) entry which is preliminary data.</text>
</comment>
<dbReference type="Pfam" id="PF10604">
    <property type="entry name" value="Polyketide_cyc2"/>
    <property type="match status" value="1"/>
</dbReference>